<dbReference type="AlphaFoldDB" id="A0A917E2S7"/>
<gene>
    <name evidence="1" type="ORF">GCM10011529_00060</name>
</gene>
<dbReference type="EMBL" id="BMJM01000001">
    <property type="protein sequence ID" value="GGD98037.1"/>
    <property type="molecule type" value="Genomic_DNA"/>
</dbReference>
<dbReference type="Proteomes" id="UP000635071">
    <property type="component" value="Unassembled WGS sequence"/>
</dbReference>
<comment type="caution">
    <text evidence="1">The sequence shown here is derived from an EMBL/GenBank/DDBJ whole genome shotgun (WGS) entry which is preliminary data.</text>
</comment>
<organism evidence="1 2">
    <name type="scientific">Sandarakinorhabdus glacialis</name>
    <dbReference type="NCBI Taxonomy" id="1614636"/>
    <lineage>
        <taxon>Bacteria</taxon>
        <taxon>Pseudomonadati</taxon>
        <taxon>Pseudomonadota</taxon>
        <taxon>Alphaproteobacteria</taxon>
        <taxon>Sphingomonadales</taxon>
        <taxon>Sphingosinicellaceae</taxon>
        <taxon>Sandarakinorhabdus</taxon>
    </lineage>
</organism>
<sequence>MSGTGFGGAVAAMRGIGKLGGEVADIGDWAETAVADSSNTADETRNDFE</sequence>
<keyword evidence="2" id="KW-1185">Reference proteome</keyword>
<reference evidence="1" key="1">
    <citation type="journal article" date="2014" name="Int. J. Syst. Evol. Microbiol.">
        <title>Complete genome sequence of Corynebacterium casei LMG S-19264T (=DSM 44701T), isolated from a smear-ripened cheese.</title>
        <authorList>
            <consortium name="US DOE Joint Genome Institute (JGI-PGF)"/>
            <person name="Walter F."/>
            <person name="Albersmeier A."/>
            <person name="Kalinowski J."/>
            <person name="Ruckert C."/>
        </authorList>
    </citation>
    <scope>NUCLEOTIDE SEQUENCE</scope>
    <source>
        <strain evidence="1">CGMCC 1.15519</strain>
    </source>
</reference>
<evidence type="ECO:0000313" key="1">
    <source>
        <dbReference type="EMBL" id="GGD98037.1"/>
    </source>
</evidence>
<evidence type="ECO:0000313" key="2">
    <source>
        <dbReference type="Proteomes" id="UP000635071"/>
    </source>
</evidence>
<accession>A0A917E2S7</accession>
<proteinExistence type="predicted"/>
<name>A0A917E2S7_9SPHN</name>
<protein>
    <submittedName>
        <fullName evidence="1">Uncharacterized protein</fullName>
    </submittedName>
</protein>
<reference evidence="1" key="2">
    <citation type="submission" date="2020-09" db="EMBL/GenBank/DDBJ databases">
        <authorList>
            <person name="Sun Q."/>
            <person name="Zhou Y."/>
        </authorList>
    </citation>
    <scope>NUCLEOTIDE SEQUENCE</scope>
    <source>
        <strain evidence="1">CGMCC 1.15519</strain>
    </source>
</reference>